<evidence type="ECO:0000313" key="1">
    <source>
        <dbReference type="EMBL" id="MCE5172033.1"/>
    </source>
</evidence>
<name>A0ABS8YJF6_9BACL</name>
<evidence type="ECO:0000313" key="2">
    <source>
        <dbReference type="Proteomes" id="UP001199916"/>
    </source>
</evidence>
<keyword evidence="2" id="KW-1185">Reference proteome</keyword>
<dbReference type="RefSeq" id="WP_233698332.1">
    <property type="nucleotide sequence ID" value="NZ_JAJNBZ010000023.1"/>
</dbReference>
<proteinExistence type="predicted"/>
<reference evidence="1 2" key="1">
    <citation type="submission" date="2021-11" db="EMBL/GenBank/DDBJ databases">
        <title>Draft genome sequence of Paenibacillus profundus YoMME, a new Gram-positive bacteria with exoelectrogenic properties.</title>
        <authorList>
            <person name="Hubenova Y."/>
            <person name="Hubenova E."/>
            <person name="Manasiev Y."/>
            <person name="Peykov S."/>
            <person name="Mitov M."/>
        </authorList>
    </citation>
    <scope>NUCLEOTIDE SEQUENCE [LARGE SCALE GENOMIC DNA]</scope>
    <source>
        <strain evidence="1 2">YoMME</strain>
    </source>
</reference>
<evidence type="ECO:0008006" key="3">
    <source>
        <dbReference type="Google" id="ProtNLM"/>
    </source>
</evidence>
<accession>A0ABS8YJF6</accession>
<organism evidence="1 2">
    <name type="scientific">Paenibacillus profundus</name>
    <dbReference type="NCBI Taxonomy" id="1173085"/>
    <lineage>
        <taxon>Bacteria</taxon>
        <taxon>Bacillati</taxon>
        <taxon>Bacillota</taxon>
        <taxon>Bacilli</taxon>
        <taxon>Bacillales</taxon>
        <taxon>Paenibacillaceae</taxon>
        <taxon>Paenibacillus</taxon>
    </lineage>
</organism>
<comment type="caution">
    <text evidence="1">The sequence shown here is derived from an EMBL/GenBank/DDBJ whole genome shotgun (WGS) entry which is preliminary data.</text>
</comment>
<gene>
    <name evidence="1" type="ORF">LQV63_22375</name>
</gene>
<sequence length="80" mass="8423">MVKNNKANRMNPANAKYNSEFGSESVASDTEFGVESVASDTEFGAESVTADTEFGADSVGNAGAINNNDAMKNIVKKTKK</sequence>
<dbReference type="EMBL" id="JAJNBZ010000023">
    <property type="protein sequence ID" value="MCE5172033.1"/>
    <property type="molecule type" value="Genomic_DNA"/>
</dbReference>
<dbReference type="Proteomes" id="UP001199916">
    <property type="component" value="Unassembled WGS sequence"/>
</dbReference>
<protein>
    <recommendedName>
        <fullName evidence="3">Spore protein</fullName>
    </recommendedName>
</protein>